<evidence type="ECO:0000256" key="8">
    <source>
        <dbReference type="RuleBase" id="RU003357"/>
    </source>
</evidence>
<dbReference type="Gene3D" id="2.60.40.1120">
    <property type="entry name" value="Carboxypeptidase-like, regulatory domain"/>
    <property type="match status" value="1"/>
</dbReference>
<keyword evidence="6 8" id="KW-0472">Membrane</keyword>
<evidence type="ECO:0000313" key="12">
    <source>
        <dbReference type="Proteomes" id="UP001570846"/>
    </source>
</evidence>
<comment type="subcellular location">
    <subcellularLocation>
        <location evidence="1">Cell outer membrane</location>
        <topology evidence="1">Multi-pass membrane protein</topology>
    </subcellularLocation>
</comment>
<dbReference type="Proteomes" id="UP001570846">
    <property type="component" value="Unassembled WGS sequence"/>
</dbReference>
<proteinExistence type="inferred from homology"/>
<evidence type="ECO:0000256" key="5">
    <source>
        <dbReference type="ARBA" id="ARBA00023077"/>
    </source>
</evidence>
<dbReference type="PANTHER" id="PTHR30069">
    <property type="entry name" value="TONB-DEPENDENT OUTER MEMBRANE RECEPTOR"/>
    <property type="match status" value="1"/>
</dbReference>
<sequence length="838" mass="93588">MALNKMAIFRLPSIDSLLLSSTPMRILYVLFFVLFSGTMLQTHAQTIGRITGVVRDKNTQEPIIGVTVSLEETTLAAATDAQGRYRLDNIPTGSYNLKASYLGYEPVTRYNVPVTSGNALTLNLDLTPGQNRLEEVNITVDRSIRVATVETPLSVQSLSSEEIKSNPGGNFDISRVIQTLPGVAGAGSTGAGFRNDIVIRGGGPSENVFFLDGIEIPVINHFSTQGSSGGPQGILNVSFIEDVTLSTSAFDARYDNALSSVFQFRQRDGNPDRLQGNLRLSATELAGTLEGPLAPRTTFLASARRSYLRLLFKAIDLPIRPNYWDFQYKVTHQLNSKTTLTALGIGAIDEFSFATPKESSPEKEYALRSNPLINQWNYTVGFSLKRSLENGVVQVSLSRNVFENRLDRFEDAQYGDESRRLLKSRSQERENKLRVDVNQFLGGWKFSYGALGQYVSYDNRFFSQLRQEVKDANGNVVQPRETIAFDTDLSFLRYGLYGQASRSFLEDKLSLSLGVRSDMNSFTTRGNNPLETLSPRLSGSYSLTDRWKLNASVGTYYRLPIYTVLGYKDAAGRYANQDSEYIRSTHYVAGLEFLPTTANRITVEGFYKKYSQYPVSVRDGVSLANQGIEFGAIGNEDVVSLGKGRAYGAEFFFQQKLTRGLYGLFSYTLVRSEFTGLDQDNYVASAWDNRHLVSGLLGWQFGKNWELGGKYRFAGGAPYTPFDLEASQRNYASLGTGLLDYDRLNTQRLRSFNQLDVRLDKKWNFRRTTLDLYVDVQNVLRFKGPSLPQYTFQRTAENTGFATTDGQPLRPDGSNGIPLLLDEDDVTFLPTIGFVLEF</sequence>
<dbReference type="EMBL" id="JBGOGF010000001">
    <property type="protein sequence ID" value="MFA1769911.1"/>
    <property type="molecule type" value="Genomic_DNA"/>
</dbReference>
<feature type="domain" description="TonB-dependent receptor plug" evidence="10">
    <location>
        <begin position="149"/>
        <end position="256"/>
    </location>
</feature>
<dbReference type="InterPro" id="IPR000531">
    <property type="entry name" value="Beta-barrel_TonB"/>
</dbReference>
<evidence type="ECO:0000259" key="10">
    <source>
        <dbReference type="Pfam" id="PF07715"/>
    </source>
</evidence>
<keyword evidence="4" id="KW-0812">Transmembrane</keyword>
<evidence type="ECO:0000256" key="3">
    <source>
        <dbReference type="ARBA" id="ARBA00022452"/>
    </source>
</evidence>
<evidence type="ECO:0000256" key="4">
    <source>
        <dbReference type="ARBA" id="ARBA00022692"/>
    </source>
</evidence>
<dbReference type="Gene3D" id="2.40.170.20">
    <property type="entry name" value="TonB-dependent receptor, beta-barrel domain"/>
    <property type="match status" value="1"/>
</dbReference>
<dbReference type="Pfam" id="PF07715">
    <property type="entry name" value="Plug"/>
    <property type="match status" value="1"/>
</dbReference>
<dbReference type="InterPro" id="IPR012910">
    <property type="entry name" value="Plug_dom"/>
</dbReference>
<protein>
    <submittedName>
        <fullName evidence="11">TonB-dependent receptor domain-containing protein</fullName>
    </submittedName>
</protein>
<comment type="caution">
    <text evidence="11">The sequence shown here is derived from an EMBL/GenBank/DDBJ whole genome shotgun (WGS) entry which is preliminary data.</text>
</comment>
<evidence type="ECO:0000259" key="9">
    <source>
        <dbReference type="Pfam" id="PF00593"/>
    </source>
</evidence>
<dbReference type="PANTHER" id="PTHR30069:SF57">
    <property type="entry name" value="TONB-DEPENDENT RECEPTOR"/>
    <property type="match status" value="1"/>
</dbReference>
<dbReference type="SUPFAM" id="SSF49464">
    <property type="entry name" value="Carboxypeptidase regulatory domain-like"/>
    <property type="match status" value="1"/>
</dbReference>
<reference evidence="11 12" key="1">
    <citation type="submission" date="2024-08" db="EMBL/GenBank/DDBJ databases">
        <authorList>
            <person name="Wei W."/>
        </authorList>
    </citation>
    <scope>NUCLEOTIDE SEQUENCE [LARGE SCALE GENOMIC DNA]</scope>
    <source>
        <strain evidence="11 12">XU2</strain>
    </source>
</reference>
<evidence type="ECO:0000256" key="1">
    <source>
        <dbReference type="ARBA" id="ARBA00004571"/>
    </source>
</evidence>
<dbReference type="Gene3D" id="2.170.130.10">
    <property type="entry name" value="TonB-dependent receptor, plug domain"/>
    <property type="match status" value="1"/>
</dbReference>
<dbReference type="SUPFAM" id="SSF56935">
    <property type="entry name" value="Porins"/>
    <property type="match status" value="1"/>
</dbReference>
<dbReference type="InterPro" id="IPR036942">
    <property type="entry name" value="Beta-barrel_TonB_sf"/>
</dbReference>
<comment type="similarity">
    <text evidence="8">Belongs to the TonB-dependent receptor family.</text>
</comment>
<dbReference type="Pfam" id="PF13715">
    <property type="entry name" value="CarbopepD_reg_2"/>
    <property type="match status" value="1"/>
</dbReference>
<evidence type="ECO:0000256" key="7">
    <source>
        <dbReference type="ARBA" id="ARBA00023237"/>
    </source>
</evidence>
<keyword evidence="3" id="KW-1134">Transmembrane beta strand</keyword>
<keyword evidence="7" id="KW-0998">Cell outer membrane</keyword>
<dbReference type="InterPro" id="IPR008969">
    <property type="entry name" value="CarboxyPept-like_regulatory"/>
</dbReference>
<keyword evidence="12" id="KW-1185">Reference proteome</keyword>
<evidence type="ECO:0000313" key="11">
    <source>
        <dbReference type="EMBL" id="MFA1769911.1"/>
    </source>
</evidence>
<keyword evidence="2" id="KW-0813">Transport</keyword>
<evidence type="ECO:0000256" key="6">
    <source>
        <dbReference type="ARBA" id="ARBA00023136"/>
    </source>
</evidence>
<accession>A0ABV4R9Z2</accession>
<evidence type="ECO:0000256" key="2">
    <source>
        <dbReference type="ARBA" id="ARBA00022448"/>
    </source>
</evidence>
<keyword evidence="5 8" id="KW-0798">TonB box</keyword>
<gene>
    <name evidence="11" type="ORF">ACD591_01315</name>
</gene>
<dbReference type="InterPro" id="IPR039426">
    <property type="entry name" value="TonB-dep_rcpt-like"/>
</dbReference>
<organism evidence="11 12">
    <name type="scientific">Rufibacter glacialis</name>
    <dbReference type="NCBI Taxonomy" id="1259555"/>
    <lineage>
        <taxon>Bacteria</taxon>
        <taxon>Pseudomonadati</taxon>
        <taxon>Bacteroidota</taxon>
        <taxon>Cytophagia</taxon>
        <taxon>Cytophagales</taxon>
        <taxon>Hymenobacteraceae</taxon>
        <taxon>Rufibacter</taxon>
    </lineage>
</organism>
<feature type="domain" description="TonB-dependent receptor-like beta-barrel" evidence="9">
    <location>
        <begin position="358"/>
        <end position="779"/>
    </location>
</feature>
<keyword evidence="11" id="KW-0675">Receptor</keyword>
<name>A0ABV4R9Z2_9BACT</name>
<dbReference type="Pfam" id="PF00593">
    <property type="entry name" value="TonB_dep_Rec_b-barrel"/>
    <property type="match status" value="1"/>
</dbReference>
<dbReference type="InterPro" id="IPR037066">
    <property type="entry name" value="Plug_dom_sf"/>
</dbReference>